<dbReference type="Proteomes" id="UP001500503">
    <property type="component" value="Unassembled WGS sequence"/>
</dbReference>
<dbReference type="EMBL" id="BAABHF010000067">
    <property type="protein sequence ID" value="GAA4520949.1"/>
    <property type="molecule type" value="Genomic_DNA"/>
</dbReference>
<evidence type="ECO:0000256" key="1">
    <source>
        <dbReference type="SAM" id="MobiDB-lite"/>
    </source>
</evidence>
<dbReference type="Gene3D" id="3.40.630.30">
    <property type="match status" value="1"/>
</dbReference>
<sequence length="368" mass="41253">MTETESSPSAAAHRDGRFSVGEGLPADWDDQIRDAPATLRTRWVDLAHQRIAGGLRTFGLYDADGALSVGFCGGVPAEPGEHPRFDPYLVLSGVSATSDPPLAPGGPHPWKDADPAALFPCCLVMFPNYETMPVGRAARDRGAADRFIEELTRWTRGNGVRSVVHLYLRSDYTEYLEALRSHGFVLVPMVERCDMPVRWTEFEGYLATLSRNRRTSVRRERREIKERGIVITERGLTDDEPELLRLRCNLIAKYGGSPDPEREAFSLRYLHDHFGSDFLVIEARKEDRLLGFSTFIADESEWTVLMTGTDYEDPDASFTYFETMFYRPAELAPSVGIRNIGYGIGTIDAKRSRGCVTNTLYAAVRVNE</sequence>
<accession>A0ABP8R8M5</accession>
<name>A0ABP8R8M5_9ACTN</name>
<evidence type="ECO:0008006" key="4">
    <source>
        <dbReference type="Google" id="ProtNLM"/>
    </source>
</evidence>
<keyword evidence="3" id="KW-1185">Reference proteome</keyword>
<dbReference type="RefSeq" id="WP_345475572.1">
    <property type="nucleotide sequence ID" value="NZ_BAABHF010000067.1"/>
</dbReference>
<dbReference type="InterPro" id="IPR007434">
    <property type="entry name" value="FemAB-like"/>
</dbReference>
<reference evidence="3" key="1">
    <citation type="journal article" date="2019" name="Int. J. Syst. Evol. Microbiol.">
        <title>The Global Catalogue of Microorganisms (GCM) 10K type strain sequencing project: providing services to taxonomists for standard genome sequencing and annotation.</title>
        <authorList>
            <consortium name="The Broad Institute Genomics Platform"/>
            <consortium name="The Broad Institute Genome Sequencing Center for Infectious Disease"/>
            <person name="Wu L."/>
            <person name="Ma J."/>
        </authorList>
    </citation>
    <scope>NUCLEOTIDE SEQUENCE [LARGE SCALE GENOMIC DNA]</scope>
    <source>
        <strain evidence="3">JCM 17933</strain>
    </source>
</reference>
<evidence type="ECO:0000313" key="3">
    <source>
        <dbReference type="Proteomes" id="UP001500503"/>
    </source>
</evidence>
<proteinExistence type="predicted"/>
<organism evidence="2 3">
    <name type="scientific">Actinoallomurus oryzae</name>
    <dbReference type="NCBI Taxonomy" id="502180"/>
    <lineage>
        <taxon>Bacteria</taxon>
        <taxon>Bacillati</taxon>
        <taxon>Actinomycetota</taxon>
        <taxon>Actinomycetes</taxon>
        <taxon>Streptosporangiales</taxon>
        <taxon>Thermomonosporaceae</taxon>
        <taxon>Actinoallomurus</taxon>
    </lineage>
</organism>
<comment type="caution">
    <text evidence="2">The sequence shown here is derived from an EMBL/GenBank/DDBJ whole genome shotgun (WGS) entry which is preliminary data.</text>
</comment>
<protein>
    <recommendedName>
        <fullName evidence="4">BioF2-like acetyltransferase domain-containing protein</fullName>
    </recommendedName>
</protein>
<evidence type="ECO:0000313" key="2">
    <source>
        <dbReference type="EMBL" id="GAA4520949.1"/>
    </source>
</evidence>
<dbReference type="SUPFAM" id="SSF55729">
    <property type="entry name" value="Acyl-CoA N-acyltransferases (Nat)"/>
    <property type="match status" value="1"/>
</dbReference>
<dbReference type="InterPro" id="IPR016181">
    <property type="entry name" value="Acyl_CoA_acyltransferase"/>
</dbReference>
<feature type="region of interest" description="Disordered" evidence="1">
    <location>
        <begin position="1"/>
        <end position="29"/>
    </location>
</feature>
<gene>
    <name evidence="2" type="ORF">GCM10023191_098590</name>
</gene>
<dbReference type="Pfam" id="PF04339">
    <property type="entry name" value="FemAB_like"/>
    <property type="match status" value="1"/>
</dbReference>